<dbReference type="Proteomes" id="UP001054945">
    <property type="component" value="Unassembled WGS sequence"/>
</dbReference>
<protein>
    <submittedName>
        <fullName evidence="2">Uncharacterized protein</fullName>
    </submittedName>
</protein>
<sequence length="86" mass="9576">MLSSQSDISGSFAEAFDREISFLVTLMVFMQSGYCLGECGQSTFPRNFVNKSSRRKPYHPPNLTPGGTEETCGIIFASQTHRSFDK</sequence>
<name>A0AAV4NIE8_CAEEX</name>
<accession>A0AAV4NIE8</accession>
<proteinExistence type="predicted"/>
<comment type="caution">
    <text evidence="2">The sequence shown here is derived from an EMBL/GenBank/DDBJ whole genome shotgun (WGS) entry which is preliminary data.</text>
</comment>
<reference evidence="2 3" key="1">
    <citation type="submission" date="2021-06" db="EMBL/GenBank/DDBJ databases">
        <title>Caerostris extrusa draft genome.</title>
        <authorList>
            <person name="Kono N."/>
            <person name="Arakawa K."/>
        </authorList>
    </citation>
    <scope>NUCLEOTIDE SEQUENCE [LARGE SCALE GENOMIC DNA]</scope>
</reference>
<feature type="region of interest" description="Disordered" evidence="1">
    <location>
        <begin position="50"/>
        <end position="69"/>
    </location>
</feature>
<evidence type="ECO:0000313" key="2">
    <source>
        <dbReference type="EMBL" id="GIX84571.1"/>
    </source>
</evidence>
<evidence type="ECO:0000313" key="3">
    <source>
        <dbReference type="Proteomes" id="UP001054945"/>
    </source>
</evidence>
<organism evidence="2 3">
    <name type="scientific">Caerostris extrusa</name>
    <name type="common">Bark spider</name>
    <name type="synonym">Caerostris bankana</name>
    <dbReference type="NCBI Taxonomy" id="172846"/>
    <lineage>
        <taxon>Eukaryota</taxon>
        <taxon>Metazoa</taxon>
        <taxon>Ecdysozoa</taxon>
        <taxon>Arthropoda</taxon>
        <taxon>Chelicerata</taxon>
        <taxon>Arachnida</taxon>
        <taxon>Araneae</taxon>
        <taxon>Araneomorphae</taxon>
        <taxon>Entelegynae</taxon>
        <taxon>Araneoidea</taxon>
        <taxon>Araneidae</taxon>
        <taxon>Caerostris</taxon>
    </lineage>
</organism>
<dbReference type="EMBL" id="BPLR01003439">
    <property type="protein sequence ID" value="GIX84571.1"/>
    <property type="molecule type" value="Genomic_DNA"/>
</dbReference>
<keyword evidence="3" id="KW-1185">Reference proteome</keyword>
<dbReference type="AlphaFoldDB" id="A0AAV4NIE8"/>
<evidence type="ECO:0000256" key="1">
    <source>
        <dbReference type="SAM" id="MobiDB-lite"/>
    </source>
</evidence>
<gene>
    <name evidence="2" type="ORF">CEXT_695881</name>
</gene>